<name>A0ABY5WJT9_9RHOB</name>
<evidence type="ECO:0000313" key="1">
    <source>
        <dbReference type="EMBL" id="UWQ41760.1"/>
    </source>
</evidence>
<gene>
    <name evidence="1" type="ORF">K3718_01330</name>
</gene>
<evidence type="ECO:0000313" key="2">
    <source>
        <dbReference type="Proteomes" id="UP001058514"/>
    </source>
</evidence>
<protein>
    <submittedName>
        <fullName evidence="1">Uncharacterized protein</fullName>
    </submittedName>
</protein>
<reference evidence="1" key="1">
    <citation type="submission" date="2021-08" db="EMBL/GenBank/DDBJ databases">
        <authorList>
            <person name="Nwanade C."/>
            <person name="Wang M."/>
            <person name="Masoudi A."/>
            <person name="Yu Z."/>
            <person name="Liu J."/>
        </authorList>
    </citation>
    <scope>NUCLEOTIDE SEQUENCE</scope>
    <source>
        <strain evidence="1">S166</strain>
    </source>
</reference>
<keyword evidence="2" id="KW-1185">Reference proteome</keyword>
<sequence>MNIPEQVREHLEAAVFKAFPEELVTEIKIEEVIADADAGEIRITLLVSTSVDPTQFAESYFGLTGKVRRSLAREGENWGKFFPIITPSIGHEAHA</sequence>
<accession>A0ABY5WJT9</accession>
<dbReference type="Proteomes" id="UP001058514">
    <property type="component" value="Chromosome"/>
</dbReference>
<proteinExistence type="predicted"/>
<organism evidence="1 2">
    <name type="scientific">Leisingera aquaemixtae</name>
    <dbReference type="NCBI Taxonomy" id="1396826"/>
    <lineage>
        <taxon>Bacteria</taxon>
        <taxon>Pseudomonadati</taxon>
        <taxon>Pseudomonadota</taxon>
        <taxon>Alphaproteobacteria</taxon>
        <taxon>Rhodobacterales</taxon>
        <taxon>Roseobacteraceae</taxon>
        <taxon>Leisingera</taxon>
    </lineage>
</organism>
<dbReference type="RefSeq" id="WP_259964741.1">
    <property type="nucleotide sequence ID" value="NZ_CP081051.1"/>
</dbReference>
<dbReference type="EMBL" id="CP081051">
    <property type="protein sequence ID" value="UWQ41760.1"/>
    <property type="molecule type" value="Genomic_DNA"/>
</dbReference>